<dbReference type="AlphaFoldDB" id="A0A1V4IIQ6"/>
<protein>
    <submittedName>
        <fullName evidence="1">Uncharacterized protein</fullName>
    </submittedName>
</protein>
<keyword evidence="2" id="KW-1185">Reference proteome</keyword>
<evidence type="ECO:0000313" key="1">
    <source>
        <dbReference type="EMBL" id="OPJ59799.1"/>
    </source>
</evidence>
<reference evidence="1 2" key="1">
    <citation type="submission" date="2017-03" db="EMBL/GenBank/DDBJ databases">
        <title>Genome sequence of Clostridium chromiireducens DSM 23318.</title>
        <authorList>
            <person name="Poehlein A."/>
            <person name="Daniel R."/>
        </authorList>
    </citation>
    <scope>NUCLEOTIDE SEQUENCE [LARGE SCALE GENOMIC DNA]</scope>
    <source>
        <strain evidence="1 2">DSM 23318</strain>
    </source>
</reference>
<gene>
    <name evidence="1" type="ORF">CLCHR_32570</name>
</gene>
<dbReference type="Proteomes" id="UP000191056">
    <property type="component" value="Unassembled WGS sequence"/>
</dbReference>
<organism evidence="1 2">
    <name type="scientific">Clostridium chromiireducens</name>
    <dbReference type="NCBI Taxonomy" id="225345"/>
    <lineage>
        <taxon>Bacteria</taxon>
        <taxon>Bacillati</taxon>
        <taxon>Bacillota</taxon>
        <taxon>Clostridia</taxon>
        <taxon>Eubacteriales</taxon>
        <taxon>Clostridiaceae</taxon>
        <taxon>Clostridium</taxon>
    </lineage>
</organism>
<accession>A0A1V4IIQ6</accession>
<dbReference type="EMBL" id="MZGT01000046">
    <property type="protein sequence ID" value="OPJ59799.1"/>
    <property type="molecule type" value="Genomic_DNA"/>
</dbReference>
<name>A0A1V4IIQ6_9CLOT</name>
<evidence type="ECO:0000313" key="2">
    <source>
        <dbReference type="Proteomes" id="UP000191056"/>
    </source>
</evidence>
<sequence>MVNKIVSRLSIRQANVIYKFFKIGFIFHNGQGAPFIED</sequence>
<dbReference type="STRING" id="225345.CLCHR_32570"/>
<comment type="caution">
    <text evidence="1">The sequence shown here is derived from an EMBL/GenBank/DDBJ whole genome shotgun (WGS) entry which is preliminary data.</text>
</comment>
<proteinExistence type="predicted"/>